<comment type="caution">
    <text evidence="1">The sequence shown here is derived from an EMBL/GenBank/DDBJ whole genome shotgun (WGS) entry which is preliminary data.</text>
</comment>
<organism evidence="1 2">
    <name type="scientific">Caerostris darwini</name>
    <dbReference type="NCBI Taxonomy" id="1538125"/>
    <lineage>
        <taxon>Eukaryota</taxon>
        <taxon>Metazoa</taxon>
        <taxon>Ecdysozoa</taxon>
        <taxon>Arthropoda</taxon>
        <taxon>Chelicerata</taxon>
        <taxon>Arachnida</taxon>
        <taxon>Araneae</taxon>
        <taxon>Araneomorphae</taxon>
        <taxon>Entelegynae</taxon>
        <taxon>Araneoidea</taxon>
        <taxon>Araneidae</taxon>
        <taxon>Caerostris</taxon>
    </lineage>
</organism>
<evidence type="ECO:0000313" key="1">
    <source>
        <dbReference type="EMBL" id="GIY47171.1"/>
    </source>
</evidence>
<dbReference type="EMBL" id="BPLQ01009880">
    <property type="protein sequence ID" value="GIY47171.1"/>
    <property type="molecule type" value="Genomic_DNA"/>
</dbReference>
<sequence>MKAVLANSSNGLHFSHLRCDLCHLVARTPCDSFNIHKKSGIPLGTWNERPLPLCAQAPSISLINPHLQPVMGAFKSVRPCLHFHRLPQQNQCYRSGRS</sequence>
<dbReference type="Proteomes" id="UP001054837">
    <property type="component" value="Unassembled WGS sequence"/>
</dbReference>
<accession>A0AAV4TP21</accession>
<gene>
    <name evidence="1" type="ORF">CDAR_602501</name>
</gene>
<keyword evidence="2" id="KW-1185">Reference proteome</keyword>
<name>A0AAV4TP21_9ARAC</name>
<dbReference type="AlphaFoldDB" id="A0AAV4TP21"/>
<protein>
    <submittedName>
        <fullName evidence="1">Uncharacterized protein</fullName>
    </submittedName>
</protein>
<reference evidence="1 2" key="1">
    <citation type="submission" date="2021-06" db="EMBL/GenBank/DDBJ databases">
        <title>Caerostris darwini draft genome.</title>
        <authorList>
            <person name="Kono N."/>
            <person name="Arakawa K."/>
        </authorList>
    </citation>
    <scope>NUCLEOTIDE SEQUENCE [LARGE SCALE GENOMIC DNA]</scope>
</reference>
<evidence type="ECO:0000313" key="2">
    <source>
        <dbReference type="Proteomes" id="UP001054837"/>
    </source>
</evidence>
<proteinExistence type="predicted"/>